<proteinExistence type="predicted"/>
<dbReference type="Pfam" id="PF00583">
    <property type="entry name" value="Acetyltransf_1"/>
    <property type="match status" value="1"/>
</dbReference>
<dbReference type="CDD" id="cd04301">
    <property type="entry name" value="NAT_SF"/>
    <property type="match status" value="1"/>
</dbReference>
<dbReference type="InterPro" id="IPR000182">
    <property type="entry name" value="GNAT_dom"/>
</dbReference>
<dbReference type="Gene3D" id="3.40.630.30">
    <property type="match status" value="1"/>
</dbReference>
<name>A0A399EIF8_9DEIN</name>
<evidence type="ECO:0000313" key="3">
    <source>
        <dbReference type="Proteomes" id="UP000265715"/>
    </source>
</evidence>
<evidence type="ECO:0000313" key="2">
    <source>
        <dbReference type="EMBL" id="RIH83060.1"/>
    </source>
</evidence>
<sequence length="262" mass="28519">MVIDLELARRLERVDALNSADYALTLARLEPASRAALIPLGPGYAFRMGPDYPINKMACLEFAEPDEALLEQGEAFLAELGVPARVSFCPLGHSAVLEMLARRGYRPRHFINLYVRRVEAPAEAPLPEGLEVGPPRDLEEWLAASRAAWELKGTPQDARFGQVALERPGALSLVARVEGQAVAVGAMRVREGIAFLNGAATAPAHRGRGIQAALLRERLRRAWEGGCECAAISATPGSTSARNIERQGFRLAYTRLSLEKAR</sequence>
<dbReference type="OrthoDB" id="2350893at2"/>
<organism evidence="2 3">
    <name type="scientific">Calidithermus terrae</name>
    <dbReference type="NCBI Taxonomy" id="1408545"/>
    <lineage>
        <taxon>Bacteria</taxon>
        <taxon>Thermotogati</taxon>
        <taxon>Deinococcota</taxon>
        <taxon>Deinococci</taxon>
        <taxon>Thermales</taxon>
        <taxon>Thermaceae</taxon>
        <taxon>Calidithermus</taxon>
    </lineage>
</organism>
<dbReference type="GO" id="GO:0016747">
    <property type="term" value="F:acyltransferase activity, transferring groups other than amino-acyl groups"/>
    <property type="evidence" value="ECO:0007669"/>
    <property type="project" value="InterPro"/>
</dbReference>
<evidence type="ECO:0000259" key="1">
    <source>
        <dbReference type="PROSITE" id="PS51186"/>
    </source>
</evidence>
<reference evidence="2 3" key="1">
    <citation type="submission" date="2018-08" db="EMBL/GenBank/DDBJ databases">
        <title>Meiothermus terrae DSM 26712 genome sequencing project.</title>
        <authorList>
            <person name="Da Costa M.S."/>
            <person name="Albuquerque L."/>
            <person name="Raposo P."/>
            <person name="Froufe H.J.C."/>
            <person name="Barroso C.S."/>
            <person name="Egas C."/>
        </authorList>
    </citation>
    <scope>NUCLEOTIDE SEQUENCE [LARGE SCALE GENOMIC DNA]</scope>
    <source>
        <strain evidence="2 3">DSM 26712</strain>
    </source>
</reference>
<protein>
    <recommendedName>
        <fullName evidence="1">N-acetyltransferase domain-containing protein</fullName>
    </recommendedName>
</protein>
<comment type="caution">
    <text evidence="2">The sequence shown here is derived from an EMBL/GenBank/DDBJ whole genome shotgun (WGS) entry which is preliminary data.</text>
</comment>
<dbReference type="PROSITE" id="PS51186">
    <property type="entry name" value="GNAT"/>
    <property type="match status" value="1"/>
</dbReference>
<feature type="domain" description="N-acetyltransferase" evidence="1">
    <location>
        <begin position="128"/>
        <end position="262"/>
    </location>
</feature>
<dbReference type="AlphaFoldDB" id="A0A399EIF8"/>
<dbReference type="InterPro" id="IPR016181">
    <property type="entry name" value="Acyl_CoA_acyltransferase"/>
</dbReference>
<keyword evidence="3" id="KW-1185">Reference proteome</keyword>
<dbReference type="SUPFAM" id="SSF55729">
    <property type="entry name" value="Acyl-CoA N-acyltransferases (Nat)"/>
    <property type="match status" value="1"/>
</dbReference>
<dbReference type="Proteomes" id="UP000265715">
    <property type="component" value="Unassembled WGS sequence"/>
</dbReference>
<gene>
    <name evidence="2" type="ORF">Mterra_02411</name>
</gene>
<accession>A0A399EIF8</accession>
<dbReference type="RefSeq" id="WP_119315440.1">
    <property type="nucleotide sequence ID" value="NZ_QXDL01000101.1"/>
</dbReference>
<dbReference type="EMBL" id="QXDL01000101">
    <property type="protein sequence ID" value="RIH83060.1"/>
    <property type="molecule type" value="Genomic_DNA"/>
</dbReference>